<protein>
    <submittedName>
        <fullName evidence="9">Glutathione ABC transporter ATP-binding protein</fullName>
    </submittedName>
</protein>
<sequence>MSDAIAAAAGSAAATSAAATSAATPSGDLADVKNLSVSFMTDAGSIKAVDKVSLRIPRRTIVGVVGESGSGKSVTARSIIKLLPETATTSGAVMLSNRDGSKELDVLKLSGEELRRVRGSEAAMVFQEPNSVLNPVYTIGWQIEEGLRAHGLKDKKELRAKAIDILKKVGIPDAETRVDYYPHQFSGGQKQRIVIAMALVLNPGLILADEPTTALDVTVQAEILDLLRLARDEFGASVLIITHNMGVIADVADQVVVMYRGHVVEQGDVEQIFYHPREAYTQRLLAAVPRIGQKLVVRDVEGRPIERRTDWRTEPIAVKAKGLTITYPGHLTQPDFVAVDGVDFEIHRSEVLGLVGESGSGKSTTGRAIAGLQRVSGGSLNVLGVEMNGVRERQFKAKRADIGFVFQDPGSSFNPLMTIAENVAEPLIVHHKYSSVADAKDYVGDLLEMVQLPRAYMTRFPHELSGGQRQRASLARGLALKPSLLIADEPTSALDVSVQAKVLELFKKLQAEIGFACLFITHDLAVVDMLADRIMVMHKGKIVEHGDADDIMRHPQNPYTQKLLASLPVPDPREQRLHREHLHELLAAQA</sequence>
<evidence type="ECO:0000256" key="1">
    <source>
        <dbReference type="ARBA" id="ARBA00004202"/>
    </source>
</evidence>
<evidence type="ECO:0000313" key="9">
    <source>
        <dbReference type="EMBL" id="NMN00752.1"/>
    </source>
</evidence>
<comment type="similarity">
    <text evidence="2">Belongs to the ABC transporter superfamily.</text>
</comment>
<feature type="domain" description="ABC transporter" evidence="8">
    <location>
        <begin position="32"/>
        <end position="285"/>
    </location>
</feature>
<evidence type="ECO:0000256" key="6">
    <source>
        <dbReference type="ARBA" id="ARBA00022840"/>
    </source>
</evidence>
<keyword evidence="4" id="KW-1003">Cell membrane</keyword>
<keyword evidence="3" id="KW-0813">Transport</keyword>
<keyword evidence="6 9" id="KW-0067">ATP-binding</keyword>
<dbReference type="SUPFAM" id="SSF52540">
    <property type="entry name" value="P-loop containing nucleoside triphosphate hydrolases"/>
    <property type="match status" value="2"/>
</dbReference>
<evidence type="ECO:0000256" key="4">
    <source>
        <dbReference type="ARBA" id="ARBA00022475"/>
    </source>
</evidence>
<dbReference type="Gene3D" id="3.40.50.300">
    <property type="entry name" value="P-loop containing nucleotide triphosphate hydrolases"/>
    <property type="match status" value="2"/>
</dbReference>
<feature type="domain" description="ABC transporter" evidence="8">
    <location>
        <begin position="318"/>
        <end position="564"/>
    </location>
</feature>
<dbReference type="InterPro" id="IPR003593">
    <property type="entry name" value="AAA+_ATPase"/>
</dbReference>
<dbReference type="CDD" id="cd03257">
    <property type="entry name" value="ABC_NikE_OppD_transporters"/>
    <property type="match status" value="2"/>
</dbReference>
<dbReference type="InterPro" id="IPR027417">
    <property type="entry name" value="P-loop_NTPase"/>
</dbReference>
<organism evidence="9 10">
    <name type="scientific">Bifidobacterium moraviense</name>
    <dbReference type="NCBI Taxonomy" id="2675323"/>
    <lineage>
        <taxon>Bacteria</taxon>
        <taxon>Bacillati</taxon>
        <taxon>Actinomycetota</taxon>
        <taxon>Actinomycetes</taxon>
        <taxon>Bifidobacteriales</taxon>
        <taxon>Bifidobacteriaceae</taxon>
        <taxon>Bifidobacterium</taxon>
    </lineage>
</organism>
<dbReference type="NCBIfam" id="NF008453">
    <property type="entry name" value="PRK11308.1"/>
    <property type="match status" value="2"/>
</dbReference>
<dbReference type="AlphaFoldDB" id="A0A7Y0F479"/>
<evidence type="ECO:0000313" key="10">
    <source>
        <dbReference type="Proteomes" id="UP000588277"/>
    </source>
</evidence>
<keyword evidence="5" id="KW-0547">Nucleotide-binding</keyword>
<evidence type="ECO:0000256" key="2">
    <source>
        <dbReference type="ARBA" id="ARBA00005417"/>
    </source>
</evidence>
<evidence type="ECO:0000256" key="3">
    <source>
        <dbReference type="ARBA" id="ARBA00022448"/>
    </source>
</evidence>
<reference evidence="9 10" key="1">
    <citation type="submission" date="2020-02" db="EMBL/GenBank/DDBJ databases">
        <title>Characterization of phylogenetic diversity of novel bifidobacterial species isolated in Czech ZOOs.</title>
        <authorList>
            <person name="Lugli G.A."/>
            <person name="Vera N.B."/>
            <person name="Ventura M."/>
        </authorList>
    </citation>
    <scope>NUCLEOTIDE SEQUENCE [LARGE SCALE GENOMIC DNA]</scope>
    <source>
        <strain evidence="9 10">DSM 109958</strain>
    </source>
</reference>
<dbReference type="FunFam" id="3.40.50.300:FF:000016">
    <property type="entry name" value="Oligopeptide ABC transporter ATP-binding component"/>
    <property type="match status" value="1"/>
</dbReference>
<dbReference type="GO" id="GO:0005886">
    <property type="term" value="C:plasma membrane"/>
    <property type="evidence" value="ECO:0007669"/>
    <property type="project" value="UniProtKB-SubCell"/>
</dbReference>
<name>A0A7Y0F479_9BIFI</name>
<dbReference type="PANTHER" id="PTHR43297">
    <property type="entry name" value="OLIGOPEPTIDE TRANSPORT ATP-BINDING PROTEIN APPD"/>
    <property type="match status" value="1"/>
</dbReference>
<dbReference type="SMART" id="SM00382">
    <property type="entry name" value="AAA"/>
    <property type="match status" value="2"/>
</dbReference>
<dbReference type="GO" id="GO:0016887">
    <property type="term" value="F:ATP hydrolysis activity"/>
    <property type="evidence" value="ECO:0007669"/>
    <property type="project" value="InterPro"/>
</dbReference>
<comment type="subcellular location">
    <subcellularLocation>
        <location evidence="1">Cell membrane</location>
        <topology evidence="1">Peripheral membrane protein</topology>
    </subcellularLocation>
</comment>
<dbReference type="InterPro" id="IPR003439">
    <property type="entry name" value="ABC_transporter-like_ATP-bd"/>
</dbReference>
<dbReference type="PROSITE" id="PS00211">
    <property type="entry name" value="ABC_TRANSPORTER_1"/>
    <property type="match status" value="2"/>
</dbReference>
<dbReference type="InterPro" id="IPR017871">
    <property type="entry name" value="ABC_transporter-like_CS"/>
</dbReference>
<dbReference type="GO" id="GO:0015833">
    <property type="term" value="P:peptide transport"/>
    <property type="evidence" value="ECO:0007669"/>
    <property type="project" value="InterPro"/>
</dbReference>
<comment type="caution">
    <text evidence="9">The sequence shown here is derived from an EMBL/GenBank/DDBJ whole genome shotgun (WGS) entry which is preliminary data.</text>
</comment>
<dbReference type="InterPro" id="IPR050388">
    <property type="entry name" value="ABC_Ni/Peptide_Import"/>
</dbReference>
<evidence type="ECO:0000259" key="8">
    <source>
        <dbReference type="PROSITE" id="PS50893"/>
    </source>
</evidence>
<dbReference type="Pfam" id="PF08352">
    <property type="entry name" value="oligo_HPY"/>
    <property type="match status" value="2"/>
</dbReference>
<proteinExistence type="inferred from homology"/>
<dbReference type="InterPro" id="IPR013563">
    <property type="entry name" value="Oligopep_ABC_C"/>
</dbReference>
<dbReference type="Proteomes" id="UP000588277">
    <property type="component" value="Unassembled WGS sequence"/>
</dbReference>
<dbReference type="PROSITE" id="PS50893">
    <property type="entry name" value="ABC_TRANSPORTER_2"/>
    <property type="match status" value="2"/>
</dbReference>
<evidence type="ECO:0000256" key="5">
    <source>
        <dbReference type="ARBA" id="ARBA00022741"/>
    </source>
</evidence>
<accession>A0A7Y0F479</accession>
<dbReference type="EMBL" id="JAAIIH010000010">
    <property type="protein sequence ID" value="NMN00752.1"/>
    <property type="molecule type" value="Genomic_DNA"/>
</dbReference>
<dbReference type="RefSeq" id="WP_169275843.1">
    <property type="nucleotide sequence ID" value="NZ_JAAIIH010000010.1"/>
</dbReference>
<keyword evidence="10" id="KW-1185">Reference proteome</keyword>
<evidence type="ECO:0000256" key="7">
    <source>
        <dbReference type="ARBA" id="ARBA00023136"/>
    </source>
</evidence>
<gene>
    <name evidence="9" type="ORF">G1C96_1331</name>
</gene>
<dbReference type="GO" id="GO:0005524">
    <property type="term" value="F:ATP binding"/>
    <property type="evidence" value="ECO:0007669"/>
    <property type="project" value="UniProtKB-KW"/>
</dbReference>
<keyword evidence="7" id="KW-0472">Membrane</keyword>
<dbReference type="PANTHER" id="PTHR43297:SF2">
    <property type="entry name" value="DIPEPTIDE TRANSPORT ATP-BINDING PROTEIN DPPD"/>
    <property type="match status" value="1"/>
</dbReference>
<dbReference type="Pfam" id="PF00005">
    <property type="entry name" value="ABC_tran"/>
    <property type="match status" value="2"/>
</dbReference>